<feature type="transmembrane region" description="Helical" evidence="1">
    <location>
        <begin position="196"/>
        <end position="212"/>
    </location>
</feature>
<feature type="transmembrane region" description="Helical" evidence="1">
    <location>
        <begin position="410"/>
        <end position="431"/>
    </location>
</feature>
<feature type="transmembrane region" description="Helical" evidence="1">
    <location>
        <begin position="126"/>
        <end position="147"/>
    </location>
</feature>
<evidence type="ECO:0000256" key="1">
    <source>
        <dbReference type="SAM" id="Phobius"/>
    </source>
</evidence>
<feature type="transmembrane region" description="Helical" evidence="1">
    <location>
        <begin position="351"/>
        <end position="375"/>
    </location>
</feature>
<dbReference type="eggNOG" id="ENOG5032WH0">
    <property type="taxonomic scope" value="Bacteria"/>
</dbReference>
<feature type="transmembrane region" description="Helical" evidence="1">
    <location>
        <begin position="93"/>
        <end position="114"/>
    </location>
</feature>
<feature type="transmembrane region" description="Helical" evidence="1">
    <location>
        <begin position="7"/>
        <end position="26"/>
    </location>
</feature>
<keyword evidence="1" id="KW-1133">Transmembrane helix</keyword>
<feature type="transmembrane region" description="Helical" evidence="1">
    <location>
        <begin position="167"/>
        <end position="189"/>
    </location>
</feature>
<dbReference type="HOGENOM" id="CLU_609433_0_0_6"/>
<dbReference type="InterPro" id="IPR046303">
    <property type="entry name" value="DUF6418"/>
</dbReference>
<dbReference type="EMBL" id="AE016827">
    <property type="protein sequence ID" value="AAU37267.1"/>
    <property type="molecule type" value="Genomic_DNA"/>
</dbReference>
<evidence type="ECO:0000259" key="2">
    <source>
        <dbReference type="Pfam" id="PF19982"/>
    </source>
</evidence>
<evidence type="ECO:0000313" key="3">
    <source>
        <dbReference type="EMBL" id="AAU37267.1"/>
    </source>
</evidence>
<feature type="transmembrane region" description="Helical" evidence="1">
    <location>
        <begin position="218"/>
        <end position="234"/>
    </location>
</feature>
<feature type="transmembrane region" description="Helical" evidence="1">
    <location>
        <begin position="32"/>
        <end position="48"/>
    </location>
</feature>
<name>Q65UU3_MANSM</name>
<feature type="transmembrane region" description="Helical" evidence="1">
    <location>
        <begin position="241"/>
        <end position="264"/>
    </location>
</feature>
<dbReference type="KEGG" id="msu:MS0660"/>
<keyword evidence="4" id="KW-1185">Reference proteome</keyword>
<feature type="transmembrane region" description="Helical" evidence="1">
    <location>
        <begin position="387"/>
        <end position="404"/>
    </location>
</feature>
<feature type="transmembrane region" description="Helical" evidence="1">
    <location>
        <begin position="55"/>
        <end position="73"/>
    </location>
</feature>
<protein>
    <recommendedName>
        <fullName evidence="2">DUF6418 domain-containing protein</fullName>
    </recommendedName>
</protein>
<organism evidence="3 4">
    <name type="scientific">Mannheimia succiniciproducens (strain KCTC 0769BP / MBEL55E)</name>
    <dbReference type="NCBI Taxonomy" id="221988"/>
    <lineage>
        <taxon>Bacteria</taxon>
        <taxon>Pseudomonadati</taxon>
        <taxon>Pseudomonadota</taxon>
        <taxon>Gammaproteobacteria</taxon>
        <taxon>Pasteurellales</taxon>
        <taxon>Pasteurellaceae</taxon>
        <taxon>Basfia</taxon>
    </lineage>
</organism>
<feature type="domain" description="DUF6418" evidence="2">
    <location>
        <begin position="314"/>
        <end position="421"/>
    </location>
</feature>
<evidence type="ECO:0000313" key="4">
    <source>
        <dbReference type="Proteomes" id="UP000000607"/>
    </source>
</evidence>
<reference evidence="3 4" key="1">
    <citation type="journal article" date="2004" name="Nat. Biotechnol.">
        <title>The genome sequence of the capnophilic rumen bacterium Mannheimia succiniciproducens.</title>
        <authorList>
            <person name="Hong S.H."/>
            <person name="Kim J.S."/>
            <person name="Lee S.Y."/>
            <person name="In Y.H."/>
            <person name="Choi S.S."/>
            <person name="Rih J.-K."/>
            <person name="Kim C.H."/>
            <person name="Jeong H."/>
            <person name="Hur C.G."/>
            <person name="Kim J.J."/>
        </authorList>
    </citation>
    <scope>NUCLEOTIDE SEQUENCE [LARGE SCALE GENOMIC DNA]</scope>
    <source>
        <strain evidence="4">KCTC 0769BP / MBEL55E</strain>
    </source>
</reference>
<gene>
    <name evidence="3" type="ordered locus">MS0660</name>
</gene>
<dbReference type="AlphaFoldDB" id="Q65UU3"/>
<dbReference type="Pfam" id="PF19982">
    <property type="entry name" value="DUF6418"/>
    <property type="match status" value="1"/>
</dbReference>
<dbReference type="RefSeq" id="WP_011199839.1">
    <property type="nucleotide sequence ID" value="NC_006300.1"/>
</dbReference>
<accession>Q65UU3</accession>
<sequence length="449" mass="52964">MASLRFLKFLLIIIFLGLCIVTIDNIFIVSDFVLFGIFLFLLFLEVIINPKRNFINSLVLLAVFLNILGVFAIEHSEGSYYLYEVEQWITEEGSIPLLLIYQFFFLQGVFLFVQERKIENWNITNIHFKSFFILSLTFLLLLTFGLIAKYSPAPVLRVDRFVYDKEILGKFGQITNILFYYSLGLGILYFKEKKKIYLFLLFFIELAFLLKGHKFWNLIEILFLFLIPYTSNIIRAKVISLILAVGSVMTLFIVAAISINVYYFPSFDPVDYARQRLSQEGQLWWSTYKGYEPKLRTDELYAELKNYTNLDEYNQYDIGMYKVMRLNTTPERFEWKLDKLSRYVYSTPPLLYYYLGAGLGILGMFLLGMAFSFWGNLLIYTINRGDLFLSLIVSRFFYIFRKAAKDGDIYKFFSIEFMLLILISLSFYIFYKYKDDLYKRKSLIAVNGV</sequence>
<keyword evidence="1" id="KW-0812">Transmembrane</keyword>
<dbReference type="STRING" id="221988.MS0660"/>
<keyword evidence="1" id="KW-0472">Membrane</keyword>
<dbReference type="Proteomes" id="UP000000607">
    <property type="component" value="Chromosome"/>
</dbReference>
<proteinExistence type="predicted"/>